<dbReference type="Pfam" id="PF07940">
    <property type="entry name" value="Hepar_II_III_C"/>
    <property type="match status" value="1"/>
</dbReference>
<evidence type="ECO:0000256" key="2">
    <source>
        <dbReference type="ARBA" id="ARBA00022729"/>
    </source>
</evidence>
<evidence type="ECO:0000256" key="1">
    <source>
        <dbReference type="ARBA" id="ARBA00004418"/>
    </source>
</evidence>
<dbReference type="InterPro" id="IPR012480">
    <property type="entry name" value="Hepar_II_III_C"/>
</dbReference>
<feature type="domain" description="Heparin-sulfate lyase N-terminal" evidence="6">
    <location>
        <begin position="119"/>
        <end position="305"/>
    </location>
</feature>
<dbReference type="GO" id="GO:0042597">
    <property type="term" value="C:periplasmic space"/>
    <property type="evidence" value="ECO:0007669"/>
    <property type="project" value="UniProtKB-SubCell"/>
</dbReference>
<evidence type="ECO:0000313" key="8">
    <source>
        <dbReference type="Proteomes" id="UP000241912"/>
    </source>
</evidence>
<dbReference type="RefSeq" id="WP_106705996.1">
    <property type="nucleotide sequence ID" value="NZ_PXXU01000008.1"/>
</dbReference>
<dbReference type="Gene3D" id="2.70.98.70">
    <property type="match status" value="1"/>
</dbReference>
<accession>A0A2P7NXJ9</accession>
<keyword evidence="3" id="KW-0574">Periplasm</keyword>
<dbReference type="OrthoDB" id="9763014at2"/>
<dbReference type="EMBL" id="PXXU01000008">
    <property type="protein sequence ID" value="PSJ18181.1"/>
    <property type="molecule type" value="Genomic_DNA"/>
</dbReference>
<keyword evidence="2" id="KW-0732">Signal</keyword>
<dbReference type="InterPro" id="IPR031680">
    <property type="entry name" value="Hepar_II_III_N"/>
</dbReference>
<reference evidence="7 8" key="1">
    <citation type="submission" date="2018-03" db="EMBL/GenBank/DDBJ databases">
        <title>Draft genome of Nitrosomonas supralitoralis APG5.</title>
        <authorList>
            <person name="Urakawa H."/>
            <person name="Lopez J.V."/>
        </authorList>
    </citation>
    <scope>NUCLEOTIDE SEQUENCE [LARGE SCALE GENOMIC DNA]</scope>
    <source>
        <strain evidence="7 8">APG5</strain>
    </source>
</reference>
<dbReference type="Proteomes" id="UP000241912">
    <property type="component" value="Unassembled WGS sequence"/>
</dbReference>
<comment type="subcellular location">
    <subcellularLocation>
        <location evidence="1">Periplasm</location>
    </subcellularLocation>
</comment>
<evidence type="ECO:0000259" key="5">
    <source>
        <dbReference type="Pfam" id="PF07940"/>
    </source>
</evidence>
<protein>
    <submittedName>
        <fullName evidence="7">Uncharacterized protein</fullName>
    </submittedName>
</protein>
<comment type="caution">
    <text evidence="7">The sequence shown here is derived from an EMBL/GenBank/DDBJ whole genome shotgun (WGS) entry which is preliminary data.</text>
</comment>
<evidence type="ECO:0000313" key="7">
    <source>
        <dbReference type="EMBL" id="PSJ18181.1"/>
    </source>
</evidence>
<gene>
    <name evidence="7" type="ORF">C7H79_03955</name>
</gene>
<dbReference type="GO" id="GO:0016829">
    <property type="term" value="F:lyase activity"/>
    <property type="evidence" value="ECO:0007669"/>
    <property type="project" value="UniProtKB-KW"/>
</dbReference>
<evidence type="ECO:0000256" key="3">
    <source>
        <dbReference type="ARBA" id="ARBA00022764"/>
    </source>
</evidence>
<keyword evidence="4" id="KW-0456">Lyase</keyword>
<dbReference type="PANTHER" id="PTHR39210">
    <property type="entry name" value="HEPARIN-SULFATE LYASE"/>
    <property type="match status" value="1"/>
</dbReference>
<dbReference type="SUPFAM" id="SSF48230">
    <property type="entry name" value="Chondroitin AC/alginate lyase"/>
    <property type="match status" value="1"/>
</dbReference>
<dbReference type="AlphaFoldDB" id="A0A2P7NXJ9"/>
<dbReference type="InterPro" id="IPR008929">
    <property type="entry name" value="Chondroitin_lyas"/>
</dbReference>
<keyword evidence="8" id="KW-1185">Reference proteome</keyword>
<organism evidence="7 8">
    <name type="scientific">Nitrosomonas supralitoralis</name>
    <dbReference type="NCBI Taxonomy" id="2116706"/>
    <lineage>
        <taxon>Bacteria</taxon>
        <taxon>Pseudomonadati</taxon>
        <taxon>Pseudomonadota</taxon>
        <taxon>Betaproteobacteria</taxon>
        <taxon>Nitrosomonadales</taxon>
        <taxon>Nitrosomonadaceae</taxon>
        <taxon>Nitrosomonas</taxon>
    </lineage>
</organism>
<name>A0A2P7NXJ9_9PROT</name>
<proteinExistence type="predicted"/>
<dbReference type="Gene3D" id="1.50.10.100">
    <property type="entry name" value="Chondroitin AC/alginate lyase"/>
    <property type="match status" value="1"/>
</dbReference>
<dbReference type="Pfam" id="PF16889">
    <property type="entry name" value="Hepar_II_III_N"/>
    <property type="match status" value="1"/>
</dbReference>
<evidence type="ECO:0000259" key="6">
    <source>
        <dbReference type="Pfam" id="PF16889"/>
    </source>
</evidence>
<dbReference type="PANTHER" id="PTHR39210:SF1">
    <property type="entry name" value="HEPARIN-SULFATE LYASE"/>
    <property type="match status" value="1"/>
</dbReference>
<sequence length="627" mass="71790">MNLSESLYRIRRRASLAGMWIRQCTGYGFRFRKTINPQNYTFCRSELPCLPQFAWFCEDLELSDLIKSDDKQACVVHNPANLAIDTHDLCWHKAPDTGRYWPLKFFTRISFAPGNPIGDIQLVWARSRLQDLVTLGLIYNQIKDHSSKYPVIQHMEKLMLSWINQNPWLIGVNYISTMECSLRLISICHAFDMVRNHPLSSQVWQGLVFLVHSHAYFIRRRLCLFSSAGNHTLGECAGLVYAGVLFPELPDAEEWLTAGLKYMEREAQVQILQDGGNREQSFQYLAMIVDLCGLVTRLLRHHGKATSYDIEQAWIRGSSYLQKFSSSPNNLPAVGDSDDGYALSPYLRLSWKDSSHAIELPIEHLQIFAVSGHSQILGTANHGNMRFSHGKLGMASTFGHGHADALSVCWNLDDKPLLVDPGTYLYGRDMFFRRYFRGTSAHNTIVVDNTDQALQNKETAFGWLRAYSAKLIWHRKNYNGKTVLLANHNGYSDIGIMHWRALIYDPQFGWMIWDRLDGTDEHTLAMHWHVDAHVEMTSDGIVIACEDGPWFISVKGGKLSLYRGNEHLPLGWISRKYGIKEPINTLRVEIRTRLPHEFLTIINPMHGNQSDFPIDDTLINMLRDKCA</sequence>
<evidence type="ECO:0000256" key="4">
    <source>
        <dbReference type="ARBA" id="ARBA00023239"/>
    </source>
</evidence>
<feature type="domain" description="Heparinase II/III-like C-terminal" evidence="5">
    <location>
        <begin position="380"/>
        <end position="592"/>
    </location>
</feature>